<dbReference type="CDD" id="cd00093">
    <property type="entry name" value="HTH_XRE"/>
    <property type="match status" value="1"/>
</dbReference>
<dbReference type="SUPFAM" id="SSF51182">
    <property type="entry name" value="RmlC-like cupins"/>
    <property type="match status" value="1"/>
</dbReference>
<dbReference type="Pfam" id="PF07883">
    <property type="entry name" value="Cupin_2"/>
    <property type="match status" value="1"/>
</dbReference>
<accession>A0A544VY80</accession>
<gene>
    <name evidence="4" type="ORF">D8S82_19255</name>
</gene>
<dbReference type="GO" id="GO:0003700">
    <property type="term" value="F:DNA-binding transcription factor activity"/>
    <property type="evidence" value="ECO:0007669"/>
    <property type="project" value="TreeGrafter"/>
</dbReference>
<protein>
    <submittedName>
        <fullName evidence="4">Helix-turn-helix domain-containing protein</fullName>
    </submittedName>
</protein>
<dbReference type="InterPro" id="IPR010982">
    <property type="entry name" value="Lambda_DNA-bd_dom_sf"/>
</dbReference>
<sequence>MDEDVAATMTAVGPRLRGLRTHRNITLTELAAATGISISTLSRLEAGKRRPTLELLLPLSRELRVPIDELIGAPQTDDPRLQLKPVTRNGMILLPLTRRAGSLQAYKLIIDPRLRSPEPEQSSHQGYEWLYVLDGRLRLVLGNNDLTMEPGEAAEFDTRTPHWFGNADNRPVEVLVLIGPQGERAHLRTHPSDNQDGRGSTGL</sequence>
<dbReference type="AlphaFoldDB" id="A0A544VY80"/>
<keyword evidence="5" id="KW-1185">Reference proteome</keyword>
<keyword evidence="1" id="KW-0238">DNA-binding</keyword>
<dbReference type="GO" id="GO:0003677">
    <property type="term" value="F:DNA binding"/>
    <property type="evidence" value="ECO:0007669"/>
    <property type="project" value="UniProtKB-KW"/>
</dbReference>
<evidence type="ECO:0000313" key="4">
    <source>
        <dbReference type="EMBL" id="TQR84945.1"/>
    </source>
</evidence>
<dbReference type="InterPro" id="IPR001387">
    <property type="entry name" value="Cro/C1-type_HTH"/>
</dbReference>
<dbReference type="SMART" id="SM00530">
    <property type="entry name" value="HTH_XRE"/>
    <property type="match status" value="1"/>
</dbReference>
<reference evidence="4 5" key="1">
    <citation type="submission" date="2018-10" db="EMBL/GenBank/DDBJ databases">
        <title>Draft genome of Mycobacterium hodleri strain B.</title>
        <authorList>
            <person name="Amande T.J."/>
            <person name="Mcgenity T.J."/>
        </authorList>
    </citation>
    <scope>NUCLEOTIDE SEQUENCE [LARGE SCALE GENOMIC DNA]</scope>
    <source>
        <strain evidence="4 5">B</strain>
    </source>
</reference>
<dbReference type="InterPro" id="IPR050807">
    <property type="entry name" value="TransReg_Diox_bact_type"/>
</dbReference>
<feature type="region of interest" description="Disordered" evidence="2">
    <location>
        <begin position="183"/>
        <end position="203"/>
    </location>
</feature>
<dbReference type="GO" id="GO:0005829">
    <property type="term" value="C:cytosol"/>
    <property type="evidence" value="ECO:0007669"/>
    <property type="project" value="TreeGrafter"/>
</dbReference>
<dbReference type="CDD" id="cd02209">
    <property type="entry name" value="cupin_XRE_C"/>
    <property type="match status" value="1"/>
</dbReference>
<proteinExistence type="predicted"/>
<dbReference type="Gene3D" id="1.10.260.40">
    <property type="entry name" value="lambda repressor-like DNA-binding domains"/>
    <property type="match status" value="1"/>
</dbReference>
<dbReference type="Pfam" id="PF01381">
    <property type="entry name" value="HTH_3"/>
    <property type="match status" value="1"/>
</dbReference>
<feature type="domain" description="HTH cro/C1-type" evidence="3">
    <location>
        <begin position="16"/>
        <end position="70"/>
    </location>
</feature>
<dbReference type="EMBL" id="VIFX01000025">
    <property type="protein sequence ID" value="TQR84945.1"/>
    <property type="molecule type" value="Genomic_DNA"/>
</dbReference>
<dbReference type="Gene3D" id="2.60.120.10">
    <property type="entry name" value="Jelly Rolls"/>
    <property type="match status" value="1"/>
</dbReference>
<feature type="compositionally biased region" description="Basic and acidic residues" evidence="2">
    <location>
        <begin position="183"/>
        <end position="196"/>
    </location>
</feature>
<dbReference type="SUPFAM" id="SSF47413">
    <property type="entry name" value="lambda repressor-like DNA-binding domains"/>
    <property type="match status" value="1"/>
</dbReference>
<dbReference type="PROSITE" id="PS50943">
    <property type="entry name" value="HTH_CROC1"/>
    <property type="match status" value="1"/>
</dbReference>
<evidence type="ECO:0000313" key="5">
    <source>
        <dbReference type="Proteomes" id="UP000315759"/>
    </source>
</evidence>
<evidence type="ECO:0000256" key="1">
    <source>
        <dbReference type="ARBA" id="ARBA00023125"/>
    </source>
</evidence>
<evidence type="ECO:0000256" key="2">
    <source>
        <dbReference type="SAM" id="MobiDB-lite"/>
    </source>
</evidence>
<dbReference type="PANTHER" id="PTHR46797">
    <property type="entry name" value="HTH-TYPE TRANSCRIPTIONAL REGULATOR"/>
    <property type="match status" value="1"/>
</dbReference>
<organism evidence="4 5">
    <name type="scientific">Mycolicibacterium hodleri</name>
    <dbReference type="NCBI Taxonomy" id="49897"/>
    <lineage>
        <taxon>Bacteria</taxon>
        <taxon>Bacillati</taxon>
        <taxon>Actinomycetota</taxon>
        <taxon>Actinomycetes</taxon>
        <taxon>Mycobacteriales</taxon>
        <taxon>Mycobacteriaceae</taxon>
        <taxon>Mycolicibacterium</taxon>
    </lineage>
</organism>
<dbReference type="PANTHER" id="PTHR46797:SF1">
    <property type="entry name" value="METHYLPHOSPHONATE SYNTHASE"/>
    <property type="match status" value="1"/>
</dbReference>
<evidence type="ECO:0000259" key="3">
    <source>
        <dbReference type="PROSITE" id="PS50943"/>
    </source>
</evidence>
<dbReference type="InterPro" id="IPR013096">
    <property type="entry name" value="Cupin_2"/>
</dbReference>
<dbReference type="Proteomes" id="UP000315759">
    <property type="component" value="Unassembled WGS sequence"/>
</dbReference>
<dbReference type="InterPro" id="IPR011051">
    <property type="entry name" value="RmlC_Cupin_sf"/>
</dbReference>
<comment type="caution">
    <text evidence="4">The sequence shown here is derived from an EMBL/GenBank/DDBJ whole genome shotgun (WGS) entry which is preliminary data.</text>
</comment>
<dbReference type="InterPro" id="IPR014710">
    <property type="entry name" value="RmlC-like_jellyroll"/>
</dbReference>
<name>A0A544VY80_9MYCO</name>